<evidence type="ECO:0000313" key="1">
    <source>
        <dbReference type="EMBL" id="RZS64537.1"/>
    </source>
</evidence>
<comment type="caution">
    <text evidence="1">The sequence shown here is derived from an EMBL/GenBank/DDBJ whole genome shotgun (WGS) entry which is preliminary data.</text>
</comment>
<proteinExistence type="predicted"/>
<dbReference type="EMBL" id="SGWY01000003">
    <property type="protein sequence ID" value="RZS64537.1"/>
    <property type="molecule type" value="Genomic_DNA"/>
</dbReference>
<accession>A0A4Q7MB32</accession>
<keyword evidence="2" id="KW-1185">Reference proteome</keyword>
<dbReference type="AlphaFoldDB" id="A0A4Q7MB32"/>
<evidence type="ECO:0000313" key="2">
    <source>
        <dbReference type="Proteomes" id="UP000293289"/>
    </source>
</evidence>
<reference evidence="1 2" key="1">
    <citation type="submission" date="2019-02" db="EMBL/GenBank/DDBJ databases">
        <title>Genomic Encyclopedia of Type Strains, Phase IV (KMG-IV): sequencing the most valuable type-strain genomes for metagenomic binning, comparative biology and taxonomic classification.</title>
        <authorList>
            <person name="Goeker M."/>
        </authorList>
    </citation>
    <scope>NUCLEOTIDE SEQUENCE [LARGE SCALE GENOMIC DNA]</scope>
    <source>
        <strain evidence="1 2">DSM 43045</strain>
    </source>
</reference>
<gene>
    <name evidence="1" type="ORF">EV187_2924</name>
</gene>
<organism evidence="1 2">
    <name type="scientific">Agromyces ramosus</name>
    <dbReference type="NCBI Taxonomy" id="33879"/>
    <lineage>
        <taxon>Bacteria</taxon>
        <taxon>Bacillati</taxon>
        <taxon>Actinomycetota</taxon>
        <taxon>Actinomycetes</taxon>
        <taxon>Micrococcales</taxon>
        <taxon>Microbacteriaceae</taxon>
        <taxon>Agromyces</taxon>
    </lineage>
</organism>
<protein>
    <submittedName>
        <fullName evidence="1">Uncharacterized protein</fullName>
    </submittedName>
</protein>
<dbReference type="Proteomes" id="UP000293289">
    <property type="component" value="Unassembled WGS sequence"/>
</dbReference>
<sequence length="297" mass="32953">MEKLTIVVTCTDRKSLVVPEQRMLRSLPNSVSKAPVWTQRIESADTVTLLRNLYQGDAWAQLPRLEDASRAIGFEPTTYVASAGLGLRPVSTPGPAYGATFTPNSPDSVPGSAIQQRAWWDHLNRWNGSGGHLPDGIPTLFVLSRRYADVLAPLVAKTAVASPVLVIGGSEAIAPSLRLPADAKLRSALGGTLGALNMRTAVAWMERLTSTVIDSTRHRELWHNWATRASRHERHERIPLADHEVLKAVRRIRTQEPTISKTRALRSLRENGYACEQKRFGQLFEAFEEEHRGTRVD</sequence>
<name>A0A4Q7MB32_9MICO</name>